<dbReference type="GO" id="GO:0016740">
    <property type="term" value="F:transferase activity"/>
    <property type="evidence" value="ECO:0007669"/>
    <property type="project" value="UniProtKB-KW"/>
</dbReference>
<comment type="caution">
    <text evidence="1">The sequence shown here is derived from an EMBL/GenBank/DDBJ whole genome shotgun (WGS) entry which is preliminary data.</text>
</comment>
<reference evidence="1" key="1">
    <citation type="submission" date="2022-05" db="EMBL/GenBank/DDBJ databases">
        <authorList>
            <person name="Park J.-S."/>
        </authorList>
    </citation>
    <scope>NUCLEOTIDE SEQUENCE</scope>
    <source>
        <strain evidence="1">2012CJ41-6</strain>
    </source>
</reference>
<organism evidence="1 2">
    <name type="scientific">Ruegeria spongiae</name>
    <dbReference type="NCBI Taxonomy" id="2942209"/>
    <lineage>
        <taxon>Bacteria</taxon>
        <taxon>Pseudomonadati</taxon>
        <taxon>Pseudomonadota</taxon>
        <taxon>Alphaproteobacteria</taxon>
        <taxon>Rhodobacterales</taxon>
        <taxon>Roseobacteraceae</taxon>
        <taxon>Ruegeria</taxon>
    </lineage>
</organism>
<keyword evidence="1" id="KW-0808">Transferase</keyword>
<dbReference type="Pfam" id="PF11316">
    <property type="entry name" value="Rhamno_transf"/>
    <property type="match status" value="2"/>
</dbReference>
<evidence type="ECO:0000313" key="1">
    <source>
        <dbReference type="EMBL" id="MCL6285494.1"/>
    </source>
</evidence>
<dbReference type="InterPro" id="IPR021466">
    <property type="entry name" value="Put_rhamnosyl_transferase"/>
</dbReference>
<accession>A0ABT0Q6J5</accession>
<sequence length="165" mass="18855">MRQVQIVSHPPGKHRGVMQNILNAARMDPSQPWLQFRHDDDAAVSVDFIERLRSAVEEYDGLVRGNLTVAFDYNRGFVEALGLYIAGKCKATLMNFAHWKIDRVMPTVSNTDQPMWVRTHRGCNESRQKPVKPVPVTPLSPEQEVEFSMRFAIDSDRVRQVFGCV</sequence>
<evidence type="ECO:0000313" key="2">
    <source>
        <dbReference type="Proteomes" id="UP001203880"/>
    </source>
</evidence>
<name>A0ABT0Q6J5_9RHOB</name>
<dbReference type="Proteomes" id="UP001203880">
    <property type="component" value="Unassembled WGS sequence"/>
</dbReference>
<proteinExistence type="predicted"/>
<protein>
    <submittedName>
        <fullName evidence="1">Rhamnosyl transferase</fullName>
    </submittedName>
</protein>
<dbReference type="EMBL" id="JAMFMB010000029">
    <property type="protein sequence ID" value="MCL6285494.1"/>
    <property type="molecule type" value="Genomic_DNA"/>
</dbReference>
<gene>
    <name evidence="1" type="ORF">M3P21_18345</name>
</gene>
<keyword evidence="2" id="KW-1185">Reference proteome</keyword>